<dbReference type="PROSITE" id="PS00455">
    <property type="entry name" value="AMP_BINDING"/>
    <property type="match status" value="1"/>
</dbReference>
<dbReference type="Gene3D" id="3.40.50.12780">
    <property type="entry name" value="N-terminal domain of ligase-like"/>
    <property type="match status" value="1"/>
</dbReference>
<proteinExistence type="predicted"/>
<dbReference type="Proteomes" id="UP001501578">
    <property type="component" value="Unassembled WGS sequence"/>
</dbReference>
<protein>
    <submittedName>
        <fullName evidence="2">AMP-binding protein</fullName>
    </submittedName>
</protein>
<keyword evidence="3" id="KW-1185">Reference proteome</keyword>
<evidence type="ECO:0000313" key="2">
    <source>
        <dbReference type="EMBL" id="GAA0930088.1"/>
    </source>
</evidence>
<dbReference type="EMBL" id="BAAAHQ010000015">
    <property type="protein sequence ID" value="GAA0930088.1"/>
    <property type="molecule type" value="Genomic_DNA"/>
</dbReference>
<dbReference type="RefSeq" id="WP_343950870.1">
    <property type="nucleotide sequence ID" value="NZ_BAAAHQ010000015.1"/>
</dbReference>
<feature type="domain" description="AMP-dependent synthetase/ligase" evidence="1">
    <location>
        <begin position="17"/>
        <end position="380"/>
    </location>
</feature>
<reference evidence="2 3" key="1">
    <citation type="journal article" date="2019" name="Int. J. Syst. Evol. Microbiol.">
        <title>The Global Catalogue of Microorganisms (GCM) 10K type strain sequencing project: providing services to taxonomists for standard genome sequencing and annotation.</title>
        <authorList>
            <consortium name="The Broad Institute Genomics Platform"/>
            <consortium name="The Broad Institute Genome Sequencing Center for Infectious Disease"/>
            <person name="Wu L."/>
            <person name="Ma J."/>
        </authorList>
    </citation>
    <scope>NUCLEOTIDE SEQUENCE [LARGE SCALE GENOMIC DNA]</scope>
    <source>
        <strain evidence="2 3">JCM 11136</strain>
    </source>
</reference>
<dbReference type="InterPro" id="IPR000873">
    <property type="entry name" value="AMP-dep_synth/lig_dom"/>
</dbReference>
<sequence length="527" mass="58638">MFLQRVGNRGIRLGTLFERAARRHPACPVILDHDLDIAPERGRRLVLTELADLVDDFASRLWAARVRPGERVVVHKSNSFDISLLTCAIVRIGAVPALLSPKLDGATVRELVSRMNRPYLITDQVKIETELSDKVFDLAERVLLATGTHPQAVSLADFAGAERVAPVTMPREHPTLITHTSGTTGVPKLAVHTGQTFQARYRPQATIVAAALRKREPIAIHVSFVHSRMYTAMPISILQGHPLLILREDDPEAVADLFAAVPPGFIEAHPNAFLRWEVLADDPRGPLANVKYFSSTFDAIHPRTVNRLLRASRRRAPRFAQSYGQSEVGPIAARTYSRKGGADFDARCVGRPFPGMTGVRVVSRDGRRPTKSSPGYIEVLSNGRIITYLGEHPRWELQAEGEWWRMGDVGYRTKWGCLHMLDREVDEIPGIDSTLEIEDKLLTRLPELIEVVLVPNADDLPQPVVSTRENRPLDPAAWRAAVAGLPRLADPVQWRQEDLPQTATTKIRRLELAELLKAGRHNGEPAT</sequence>
<evidence type="ECO:0000259" key="1">
    <source>
        <dbReference type="Pfam" id="PF00501"/>
    </source>
</evidence>
<organism evidence="2 3">
    <name type="scientific">Nonomuraea longicatena</name>
    <dbReference type="NCBI Taxonomy" id="83682"/>
    <lineage>
        <taxon>Bacteria</taxon>
        <taxon>Bacillati</taxon>
        <taxon>Actinomycetota</taxon>
        <taxon>Actinomycetes</taxon>
        <taxon>Streptosporangiales</taxon>
        <taxon>Streptosporangiaceae</taxon>
        <taxon>Nonomuraea</taxon>
    </lineage>
</organism>
<gene>
    <name evidence="2" type="ORF">GCM10009560_34350</name>
</gene>
<dbReference type="PANTHER" id="PTHR43767">
    <property type="entry name" value="LONG-CHAIN-FATTY-ACID--COA LIGASE"/>
    <property type="match status" value="1"/>
</dbReference>
<dbReference type="Pfam" id="PF00501">
    <property type="entry name" value="AMP-binding"/>
    <property type="match status" value="1"/>
</dbReference>
<dbReference type="PANTHER" id="PTHR43767:SF1">
    <property type="entry name" value="NONRIBOSOMAL PEPTIDE SYNTHASE PES1 (EUROFUNG)-RELATED"/>
    <property type="match status" value="1"/>
</dbReference>
<dbReference type="InterPro" id="IPR020845">
    <property type="entry name" value="AMP-binding_CS"/>
</dbReference>
<evidence type="ECO:0000313" key="3">
    <source>
        <dbReference type="Proteomes" id="UP001501578"/>
    </source>
</evidence>
<comment type="caution">
    <text evidence="2">The sequence shown here is derived from an EMBL/GenBank/DDBJ whole genome shotgun (WGS) entry which is preliminary data.</text>
</comment>
<name>A0ABN1PMZ8_9ACTN</name>
<accession>A0ABN1PMZ8</accession>
<dbReference type="SUPFAM" id="SSF56801">
    <property type="entry name" value="Acetyl-CoA synthetase-like"/>
    <property type="match status" value="1"/>
</dbReference>
<dbReference type="InterPro" id="IPR042099">
    <property type="entry name" value="ANL_N_sf"/>
</dbReference>
<dbReference type="InterPro" id="IPR050237">
    <property type="entry name" value="ATP-dep_AMP-bd_enzyme"/>
</dbReference>